<proteinExistence type="predicted"/>
<accession>A0A1B7KWP5</accession>
<comment type="caution">
    <text evidence="3">The sequence shown here is derived from an EMBL/GenBank/DDBJ whole genome shotgun (WGS) entry which is preliminary data.</text>
</comment>
<dbReference type="SUPFAM" id="SSF53335">
    <property type="entry name" value="S-adenosyl-L-methionine-dependent methyltransferases"/>
    <property type="match status" value="1"/>
</dbReference>
<dbReference type="OrthoDB" id="9794208at2"/>
<dbReference type="PANTHER" id="PTHR12049:SF7">
    <property type="entry name" value="PROTEIN ARGININE METHYLTRANSFERASE NDUFAF7, MITOCHONDRIAL"/>
    <property type="match status" value="1"/>
</dbReference>
<dbReference type="GO" id="GO:0032259">
    <property type="term" value="P:methylation"/>
    <property type="evidence" value="ECO:0007669"/>
    <property type="project" value="UniProtKB-KW"/>
</dbReference>
<dbReference type="InterPro" id="IPR038375">
    <property type="entry name" value="NDUFAF7_sf"/>
</dbReference>
<dbReference type="GO" id="GO:0035243">
    <property type="term" value="F:protein-arginine omega-N symmetric methyltransferase activity"/>
    <property type="evidence" value="ECO:0007669"/>
    <property type="project" value="TreeGrafter"/>
</dbReference>
<organism evidence="3 4">
    <name type="scientific">Parageobacillus thermoglucosidasius</name>
    <name type="common">Geobacillus thermoglucosidasius</name>
    <dbReference type="NCBI Taxonomy" id="1426"/>
    <lineage>
        <taxon>Bacteria</taxon>
        <taxon>Bacillati</taxon>
        <taxon>Bacillota</taxon>
        <taxon>Bacilli</taxon>
        <taxon>Bacillales</taxon>
        <taxon>Anoxybacillaceae</taxon>
        <taxon>Parageobacillus</taxon>
    </lineage>
</organism>
<evidence type="ECO:0000313" key="4">
    <source>
        <dbReference type="Proteomes" id="UP000078290"/>
    </source>
</evidence>
<dbReference type="EMBL" id="LXMA01000001">
    <property type="protein sequence ID" value="OAT74522.1"/>
    <property type="molecule type" value="Genomic_DNA"/>
</dbReference>
<protein>
    <submittedName>
        <fullName evidence="3">Cytoplasmic protein</fullName>
    </submittedName>
</protein>
<dbReference type="InterPro" id="IPR029063">
    <property type="entry name" value="SAM-dependent_MTases_sf"/>
</dbReference>
<evidence type="ECO:0000313" key="3">
    <source>
        <dbReference type="EMBL" id="OAT74522.1"/>
    </source>
</evidence>
<evidence type="ECO:0000256" key="1">
    <source>
        <dbReference type="ARBA" id="ARBA00022603"/>
    </source>
</evidence>
<dbReference type="Gene3D" id="3.40.50.12710">
    <property type="match status" value="1"/>
</dbReference>
<keyword evidence="2" id="KW-0808">Transferase</keyword>
<gene>
    <name evidence="3" type="ORF">A7K69_02080</name>
</gene>
<dbReference type="AlphaFoldDB" id="A0A1B7KWP5"/>
<dbReference type="Pfam" id="PF02636">
    <property type="entry name" value="Methyltransf_28"/>
    <property type="match status" value="1"/>
</dbReference>
<dbReference type="InterPro" id="IPR003788">
    <property type="entry name" value="NDUFAF7"/>
</dbReference>
<dbReference type="RefSeq" id="WP_064549838.1">
    <property type="nucleotide sequence ID" value="NZ_LXMA01000001.1"/>
</dbReference>
<keyword evidence="1" id="KW-0489">Methyltransferase</keyword>
<evidence type="ECO:0000256" key="2">
    <source>
        <dbReference type="ARBA" id="ARBA00022679"/>
    </source>
</evidence>
<sequence length="377" mass="44192">MNPVYKAIQASERRRLSYADYMQLALYDERYGYYMGERAKIGKEGDFFTSSHASYVFGKLFASFFLRLVERNHVPPHICEFGGGDGKFARAVLNEWKEKSPDTYRKLTYTMIEISPKQRAKQLQTLGDVFEKVKQYKDIQEFRQRADSFSGIVFSNEFFDAFPVHVITKENGTLYELFVAVDGNELVEEKHPLENERIIEYLRERQLSLTDGQRLEVPLALKTFLLETAQFFRHCVMFTIDYGYTDEELQLPARRQGSLRGYHRHRLIANPLSHPGEMDITAHLQWDALRMYGEQAGWQCVSLLRQDRFLLAAGILQYLEEHDDENPFSEKARQNRAVRSLIMDEGMSAVFHVMIQQKGVNVHWDHIWVQREFLPFS</sequence>
<reference evidence="4" key="1">
    <citation type="submission" date="2016-05" db="EMBL/GenBank/DDBJ databases">
        <authorList>
            <person name="Wang W."/>
            <person name="Zhu L."/>
        </authorList>
    </citation>
    <scope>NUCLEOTIDE SEQUENCE [LARGE SCALE GENOMIC DNA]</scope>
    <source>
        <strain evidence="4">W-2</strain>
    </source>
</reference>
<dbReference type="Proteomes" id="UP000078290">
    <property type="component" value="Unassembled WGS sequence"/>
</dbReference>
<dbReference type="PANTHER" id="PTHR12049">
    <property type="entry name" value="PROTEIN ARGININE METHYLTRANSFERASE NDUFAF7, MITOCHONDRIAL"/>
    <property type="match status" value="1"/>
</dbReference>
<name>A0A1B7KWP5_PARTM</name>